<dbReference type="InterPro" id="IPR013589">
    <property type="entry name" value="Bac_transglu_N"/>
</dbReference>
<dbReference type="KEGG" id="sari:H5J25_10900"/>
<gene>
    <name evidence="2" type="ORF">H5J25_10900</name>
</gene>
<dbReference type="Pfam" id="PF08379">
    <property type="entry name" value="Bact_transglu_N"/>
    <property type="match status" value="1"/>
</dbReference>
<evidence type="ECO:0000313" key="2">
    <source>
        <dbReference type="EMBL" id="QQV76065.1"/>
    </source>
</evidence>
<evidence type="ECO:0000259" key="1">
    <source>
        <dbReference type="SMART" id="SM00460"/>
    </source>
</evidence>
<feature type="domain" description="Transglutaminase-like" evidence="1">
    <location>
        <begin position="159"/>
        <end position="224"/>
    </location>
</feature>
<dbReference type="PANTHER" id="PTHR33490:SF6">
    <property type="entry name" value="SLL1049 PROTEIN"/>
    <property type="match status" value="1"/>
</dbReference>
<dbReference type="RefSeq" id="WP_202090891.1">
    <property type="nucleotide sequence ID" value="NZ_CP061035.1"/>
</dbReference>
<reference evidence="3" key="1">
    <citation type="submission" date="2020-09" db="EMBL/GenBank/DDBJ databases">
        <title>Sphingomonas sp., a new species isolated from pork steak.</title>
        <authorList>
            <person name="Heidler von Heilborn D."/>
        </authorList>
    </citation>
    <scope>NUCLEOTIDE SEQUENCE [LARGE SCALE GENOMIC DNA]</scope>
</reference>
<dbReference type="Proteomes" id="UP000595894">
    <property type="component" value="Chromosome"/>
</dbReference>
<dbReference type="SMART" id="SM00460">
    <property type="entry name" value="TGc"/>
    <property type="match status" value="1"/>
</dbReference>
<dbReference type="PANTHER" id="PTHR33490">
    <property type="entry name" value="BLR5614 PROTEIN-RELATED"/>
    <property type="match status" value="1"/>
</dbReference>
<organism evidence="2 3">
    <name type="scientific">Sphingomonas aliaeris</name>
    <dbReference type="NCBI Taxonomy" id="2759526"/>
    <lineage>
        <taxon>Bacteria</taxon>
        <taxon>Pseudomonadati</taxon>
        <taxon>Pseudomonadota</taxon>
        <taxon>Alphaproteobacteria</taxon>
        <taxon>Sphingomonadales</taxon>
        <taxon>Sphingomonadaceae</taxon>
        <taxon>Sphingomonas</taxon>
    </lineage>
</organism>
<accession>A0A974NSG6</accession>
<proteinExistence type="predicted"/>
<dbReference type="AlphaFoldDB" id="A0A974NSG6"/>
<dbReference type="Gene3D" id="3.10.620.30">
    <property type="match status" value="1"/>
</dbReference>
<dbReference type="InterPro" id="IPR038765">
    <property type="entry name" value="Papain-like_cys_pep_sf"/>
</dbReference>
<name>A0A974NSG6_9SPHN</name>
<evidence type="ECO:0000313" key="3">
    <source>
        <dbReference type="Proteomes" id="UP000595894"/>
    </source>
</evidence>
<protein>
    <submittedName>
        <fullName evidence="2">Transglutaminase family protein</fullName>
    </submittedName>
</protein>
<dbReference type="Pfam" id="PF01841">
    <property type="entry name" value="Transglut_core"/>
    <property type="match status" value="1"/>
</dbReference>
<sequence>MRLSIDHRTTYRFSVPQGRLTQMLRMTPEDTDDQTVADWDLHVDCDARLRPGRDGFGNNVTMLYAEGPLDAIEIAVSGEVLTNSADGVVHGTHEVLPPALYLRSTPLTIGNAEIAEFARDSVAGTDDQIARLHRLNLALASRFTADQRRPKSGQTAIEAFGGSSATPRDMAHMFLAAAHSLGVPARYISGYSMRAFGGEHRPAPHGWAEAHVDRLGWVAFDPCAGRSADEAYVRVAVALDAAGAAPVAGSRLGVGDEEMDVDVTVSPAEGQ</sequence>
<dbReference type="SUPFAM" id="SSF54001">
    <property type="entry name" value="Cysteine proteinases"/>
    <property type="match status" value="1"/>
</dbReference>
<keyword evidence="3" id="KW-1185">Reference proteome</keyword>
<dbReference type="EMBL" id="CP061035">
    <property type="protein sequence ID" value="QQV76065.1"/>
    <property type="molecule type" value="Genomic_DNA"/>
</dbReference>
<dbReference type="InterPro" id="IPR002931">
    <property type="entry name" value="Transglutaminase-like"/>
</dbReference>